<dbReference type="InParanoid" id="B7PCZ9"/>
<dbReference type="SUPFAM" id="SSF53474">
    <property type="entry name" value="alpha/beta-Hydrolases"/>
    <property type="match status" value="1"/>
</dbReference>
<evidence type="ECO:0000313" key="2">
    <source>
        <dbReference type="EnsemblMetazoa" id="ISCW001934-PA"/>
    </source>
</evidence>
<sequence length="90" mass="10450">MQVYGQEEPPLYSLDRVQRDVGLFWSRGDVIVTPDEVRHLLQDLGPRVKKNHFIDDPDYAHASFALALCNPTVLHKDLLEFLDEYRLPSE</sequence>
<keyword evidence="3" id="KW-1185">Reference proteome</keyword>
<dbReference type="EnsemblMetazoa" id="ISCW001934-RA">
    <property type="protein sequence ID" value="ISCW001934-PA"/>
    <property type="gene ID" value="ISCW001934"/>
</dbReference>
<dbReference type="VEuPathDB" id="VectorBase:ISCW001934"/>
<evidence type="ECO:0000313" key="3">
    <source>
        <dbReference type="Proteomes" id="UP000001555"/>
    </source>
</evidence>
<dbReference type="EMBL" id="ABJB010315352">
    <property type="status" value="NOT_ANNOTATED_CDS"/>
    <property type="molecule type" value="Genomic_DNA"/>
</dbReference>
<dbReference type="PaxDb" id="6945-B7PCZ9"/>
<dbReference type="Gene3D" id="3.40.50.1820">
    <property type="entry name" value="alpha/beta hydrolase"/>
    <property type="match status" value="1"/>
</dbReference>
<dbReference type="OrthoDB" id="6508521at2759"/>
<evidence type="ECO:0000313" key="1">
    <source>
        <dbReference type="EMBL" id="EEC04471.1"/>
    </source>
</evidence>
<dbReference type="VEuPathDB" id="VectorBase:ISCP_033196"/>
<dbReference type="HOGENOM" id="CLU_2443268_0_0_1"/>
<dbReference type="EMBL" id="DS687159">
    <property type="protein sequence ID" value="EEC04471.1"/>
    <property type="molecule type" value="Genomic_DNA"/>
</dbReference>
<protein>
    <submittedName>
        <fullName evidence="1 2">Uncharacterized protein</fullName>
    </submittedName>
</protein>
<organism>
    <name type="scientific">Ixodes scapularis</name>
    <name type="common">Black-legged tick</name>
    <name type="synonym">Deer tick</name>
    <dbReference type="NCBI Taxonomy" id="6945"/>
    <lineage>
        <taxon>Eukaryota</taxon>
        <taxon>Metazoa</taxon>
        <taxon>Ecdysozoa</taxon>
        <taxon>Arthropoda</taxon>
        <taxon>Chelicerata</taxon>
        <taxon>Arachnida</taxon>
        <taxon>Acari</taxon>
        <taxon>Parasitiformes</taxon>
        <taxon>Ixodida</taxon>
        <taxon>Ixodoidea</taxon>
        <taxon>Ixodidae</taxon>
        <taxon>Ixodinae</taxon>
        <taxon>Ixodes</taxon>
    </lineage>
</organism>
<dbReference type="VEuPathDB" id="VectorBase:ISCI001934"/>
<name>B7PCZ9_IXOSC</name>
<reference evidence="2" key="2">
    <citation type="submission" date="2020-05" db="UniProtKB">
        <authorList>
            <consortium name="EnsemblMetazoa"/>
        </authorList>
    </citation>
    <scope>IDENTIFICATION</scope>
    <source>
        <strain evidence="2">wikel</strain>
    </source>
</reference>
<dbReference type="EMBL" id="ABJB010289041">
    <property type="status" value="NOT_ANNOTATED_CDS"/>
    <property type="molecule type" value="Genomic_DNA"/>
</dbReference>
<dbReference type="InterPro" id="IPR029058">
    <property type="entry name" value="AB_hydrolase_fold"/>
</dbReference>
<reference evidence="1 3" key="1">
    <citation type="submission" date="2008-03" db="EMBL/GenBank/DDBJ databases">
        <title>Annotation of Ixodes scapularis.</title>
        <authorList>
            <consortium name="Ixodes scapularis Genome Project Consortium"/>
            <person name="Caler E."/>
            <person name="Hannick L.I."/>
            <person name="Bidwell S."/>
            <person name="Joardar V."/>
            <person name="Thiagarajan M."/>
            <person name="Amedeo P."/>
            <person name="Galinsky K.J."/>
            <person name="Schobel S."/>
            <person name="Inman J."/>
            <person name="Hostetler J."/>
            <person name="Miller J."/>
            <person name="Hammond M."/>
            <person name="Megy K."/>
            <person name="Lawson D."/>
            <person name="Kodira C."/>
            <person name="Sutton G."/>
            <person name="Meyer J."/>
            <person name="Hill C.A."/>
            <person name="Birren B."/>
            <person name="Nene V."/>
            <person name="Collins F."/>
            <person name="Alarcon-Chaidez F."/>
            <person name="Wikel S."/>
            <person name="Strausberg R."/>
        </authorList>
    </citation>
    <scope>NUCLEOTIDE SEQUENCE [LARGE SCALE GENOMIC DNA]</scope>
    <source>
        <strain evidence="3">Wikel</strain>
        <strain evidence="1">Wikel colony</strain>
    </source>
</reference>
<proteinExistence type="predicted"/>
<dbReference type="AlphaFoldDB" id="B7PCZ9"/>
<dbReference type="Proteomes" id="UP000001555">
    <property type="component" value="Unassembled WGS sequence"/>
</dbReference>
<gene>
    <name evidence="1" type="ORF">IscW_ISCW001934</name>
</gene>
<accession>B7PCZ9</accession>